<name>A0A8S2IF42_9BILA</name>
<accession>A0A8S2IF42</accession>
<evidence type="ECO:0000256" key="2">
    <source>
        <dbReference type="ARBA" id="ARBA00022803"/>
    </source>
</evidence>
<comment type="caution">
    <text evidence="5">The sequence shown here is derived from an EMBL/GenBank/DDBJ whole genome shotgun (WGS) entry which is preliminary data.</text>
</comment>
<reference evidence="5" key="1">
    <citation type="submission" date="2021-02" db="EMBL/GenBank/DDBJ databases">
        <authorList>
            <person name="Nowell W R."/>
        </authorList>
    </citation>
    <scope>NUCLEOTIDE SEQUENCE</scope>
</reference>
<dbReference type="Proteomes" id="UP000682733">
    <property type="component" value="Unassembled WGS sequence"/>
</dbReference>
<feature type="repeat" description="TPR" evidence="3">
    <location>
        <begin position="457"/>
        <end position="490"/>
    </location>
</feature>
<dbReference type="Pfam" id="PF13424">
    <property type="entry name" value="TPR_12"/>
    <property type="match status" value="2"/>
</dbReference>
<gene>
    <name evidence="4" type="ORF">OVA965_LOCUS13177</name>
    <name evidence="5" type="ORF">TMI583_LOCUS13180</name>
</gene>
<dbReference type="InterPro" id="IPR011990">
    <property type="entry name" value="TPR-like_helical_dom_sf"/>
</dbReference>
<feature type="repeat" description="TPR" evidence="3">
    <location>
        <begin position="538"/>
        <end position="571"/>
    </location>
</feature>
<dbReference type="Gene3D" id="3.90.176.10">
    <property type="entry name" value="Toxin ADP-ribosyltransferase, Chain A, domain 1"/>
    <property type="match status" value="1"/>
</dbReference>
<evidence type="ECO:0000256" key="3">
    <source>
        <dbReference type="PROSITE-ProRule" id="PRU00339"/>
    </source>
</evidence>
<evidence type="ECO:0000313" key="4">
    <source>
        <dbReference type="EMBL" id="CAF0972549.1"/>
    </source>
</evidence>
<keyword evidence="1" id="KW-0677">Repeat</keyword>
<dbReference type="PROSITE" id="PS50005">
    <property type="entry name" value="TPR"/>
    <property type="match status" value="3"/>
</dbReference>
<dbReference type="Pfam" id="PF13181">
    <property type="entry name" value="TPR_8"/>
    <property type="match status" value="1"/>
</dbReference>
<evidence type="ECO:0000256" key="1">
    <source>
        <dbReference type="ARBA" id="ARBA00022737"/>
    </source>
</evidence>
<dbReference type="SUPFAM" id="SSF48452">
    <property type="entry name" value="TPR-like"/>
    <property type="match status" value="1"/>
</dbReference>
<dbReference type="SUPFAM" id="SSF56399">
    <property type="entry name" value="ADP-ribosylation"/>
    <property type="match status" value="1"/>
</dbReference>
<dbReference type="SMART" id="SM00028">
    <property type="entry name" value="TPR"/>
    <property type="match status" value="6"/>
</dbReference>
<evidence type="ECO:0000313" key="5">
    <source>
        <dbReference type="EMBL" id="CAF3743869.1"/>
    </source>
</evidence>
<dbReference type="Gene3D" id="1.25.40.10">
    <property type="entry name" value="Tetratricopeptide repeat domain"/>
    <property type="match status" value="2"/>
</dbReference>
<dbReference type="AlphaFoldDB" id="A0A8S2IF42"/>
<protein>
    <submittedName>
        <fullName evidence="5">Uncharacterized protein</fullName>
    </submittedName>
</protein>
<feature type="repeat" description="TPR" evidence="3">
    <location>
        <begin position="499"/>
        <end position="532"/>
    </location>
</feature>
<dbReference type="PROSITE" id="PS51996">
    <property type="entry name" value="TR_MART"/>
    <property type="match status" value="1"/>
</dbReference>
<evidence type="ECO:0000313" key="6">
    <source>
        <dbReference type="Proteomes" id="UP000682733"/>
    </source>
</evidence>
<organism evidence="5 6">
    <name type="scientific">Didymodactylos carnosus</name>
    <dbReference type="NCBI Taxonomy" id="1234261"/>
    <lineage>
        <taxon>Eukaryota</taxon>
        <taxon>Metazoa</taxon>
        <taxon>Spiralia</taxon>
        <taxon>Gnathifera</taxon>
        <taxon>Rotifera</taxon>
        <taxon>Eurotatoria</taxon>
        <taxon>Bdelloidea</taxon>
        <taxon>Philodinida</taxon>
        <taxon>Philodinidae</taxon>
        <taxon>Didymodactylos</taxon>
    </lineage>
</organism>
<dbReference type="Pfam" id="PF13374">
    <property type="entry name" value="TPR_10"/>
    <property type="match status" value="1"/>
</dbReference>
<sequence>MGTRQSQFGSGMTKFSSIIRVKSRKSKNLETFSLIWIDENANKTEDNLTTQKRLRAKINFLKIFEKIDECEQYIQKIKDEKIILIVSGSVGRQLVPKIHDLTQLSAIYVYCMDKINNEKWAKDYIKVRSVVTQLNELVSNIIQDQKRREKIEEPLAMTIFKREEATYTDLKSENANFMWFQLFIDVLIRLEQSAVSKTELVLLGKEIYKGNEQELDIIEEFDKNYKPSKAIWWYTRECFLFRLLNKGFRVQDIDILFAYRFLITDMYKQLKQTQSETVQLEPVIHVYRGQAISIDELNHMKTSIGELISMNSFFSTSLQRETAVSFLRLANLTDLLQLVLFEIKADRRIKAKPFANITQLSFFQDEQEICFCFGSIFRIQNVVYDKQNNFWIVRLELCNDDDHDLRFVYAYMKNEMGEETGLLSLGKLLWKVGNHYKAEMYYTRLLDELEDDDPDLATCYEGLGNIADDRSQFDQAINMHTKALEIRKKTLSPKDKIIAFSYVNIGVVYTKNNELDLALKNYLKALDIVSGSQDLTTATIYNNIGELYRKKAQYDLACQHLSKSLSIRRALLPENHPGIAVSYSTIGNVCCEIGDYQSALVNYQKTLDIRLKTIPKQRDTGKTYRNIAIVYELCHQYQSALFNYNQALRIWQQLLEPTHPDILKVKEEIKQVNQKLYQI</sequence>
<dbReference type="PANTHER" id="PTHR45641">
    <property type="entry name" value="TETRATRICOPEPTIDE REPEAT PROTEIN (AFU_ORTHOLOGUE AFUA_6G03870)"/>
    <property type="match status" value="1"/>
</dbReference>
<dbReference type="InterPro" id="IPR019734">
    <property type="entry name" value="TPR_rpt"/>
</dbReference>
<dbReference type="EMBL" id="CAJNOK010005443">
    <property type="protein sequence ID" value="CAF0972549.1"/>
    <property type="molecule type" value="Genomic_DNA"/>
</dbReference>
<dbReference type="EMBL" id="CAJOBA010005449">
    <property type="protein sequence ID" value="CAF3743869.1"/>
    <property type="molecule type" value="Genomic_DNA"/>
</dbReference>
<proteinExistence type="predicted"/>
<keyword evidence="2 3" id="KW-0802">TPR repeat</keyword>
<dbReference type="Proteomes" id="UP000677228">
    <property type="component" value="Unassembled WGS sequence"/>
</dbReference>
<dbReference type="PANTHER" id="PTHR45641:SF1">
    <property type="entry name" value="AAA+ ATPASE DOMAIN-CONTAINING PROTEIN"/>
    <property type="match status" value="1"/>
</dbReference>